<protein>
    <submittedName>
        <fullName evidence="2">Uncharacterized protein</fullName>
    </submittedName>
</protein>
<name>A0A2J6RBW5_HYAVF</name>
<gene>
    <name evidence="2" type="ORF">L207DRAFT_515731</name>
</gene>
<dbReference type="Proteomes" id="UP000235786">
    <property type="component" value="Unassembled WGS sequence"/>
</dbReference>
<feature type="region of interest" description="Disordered" evidence="1">
    <location>
        <begin position="50"/>
        <end position="71"/>
    </location>
</feature>
<dbReference type="OrthoDB" id="3564274at2759"/>
<proteinExistence type="predicted"/>
<evidence type="ECO:0000313" key="3">
    <source>
        <dbReference type="Proteomes" id="UP000235786"/>
    </source>
</evidence>
<feature type="compositionally biased region" description="Basic and acidic residues" evidence="1">
    <location>
        <begin position="62"/>
        <end position="71"/>
    </location>
</feature>
<accession>A0A2J6RBW5</accession>
<reference evidence="2 3" key="1">
    <citation type="submission" date="2016-04" db="EMBL/GenBank/DDBJ databases">
        <title>A degradative enzymes factory behind the ericoid mycorrhizal symbiosis.</title>
        <authorList>
            <consortium name="DOE Joint Genome Institute"/>
            <person name="Martino E."/>
            <person name="Morin E."/>
            <person name="Grelet G."/>
            <person name="Kuo A."/>
            <person name="Kohler A."/>
            <person name="Daghino S."/>
            <person name="Barry K."/>
            <person name="Choi C."/>
            <person name="Cichocki N."/>
            <person name="Clum A."/>
            <person name="Copeland A."/>
            <person name="Hainaut M."/>
            <person name="Haridas S."/>
            <person name="Labutti K."/>
            <person name="Lindquist E."/>
            <person name="Lipzen A."/>
            <person name="Khouja H.-R."/>
            <person name="Murat C."/>
            <person name="Ohm R."/>
            <person name="Olson A."/>
            <person name="Spatafora J."/>
            <person name="Veneault-Fourrey C."/>
            <person name="Henrissat B."/>
            <person name="Grigoriev I."/>
            <person name="Martin F."/>
            <person name="Perotto S."/>
        </authorList>
    </citation>
    <scope>NUCLEOTIDE SEQUENCE [LARGE SCALE GENOMIC DNA]</scope>
    <source>
        <strain evidence="2 3">F</strain>
    </source>
</reference>
<dbReference type="AlphaFoldDB" id="A0A2J6RBW5"/>
<organism evidence="2 3">
    <name type="scientific">Hyaloscypha variabilis (strain UAMH 11265 / GT02V1 / F)</name>
    <name type="common">Meliniomyces variabilis</name>
    <dbReference type="NCBI Taxonomy" id="1149755"/>
    <lineage>
        <taxon>Eukaryota</taxon>
        <taxon>Fungi</taxon>
        <taxon>Dikarya</taxon>
        <taxon>Ascomycota</taxon>
        <taxon>Pezizomycotina</taxon>
        <taxon>Leotiomycetes</taxon>
        <taxon>Helotiales</taxon>
        <taxon>Hyaloscyphaceae</taxon>
        <taxon>Hyaloscypha</taxon>
        <taxon>Hyaloscypha variabilis</taxon>
    </lineage>
</organism>
<sequence length="247" mass="25954">MFSERSSHCHPGNGFHARGGRSQGFGGLGCSGGRFDDMLFGGRASLRGRQRGGRGLGWGREGGSRLDDTPMLRRGRESMSELMDGIGALNLGGGGRNPLGSRGSSLLGGRSPMEDDLFGSLGGRPGGLLGRGMGMGMGPGMGMGGLGSRDSLLGGRAGLIGSGLLGAGSRANSSRASSLYDLQALDRPRMPYGPLGPLGPCLQNYRSPYVEDYFSDIDPEELLYMQQLERLGGNGFWLDDPYDEGIW</sequence>
<feature type="region of interest" description="Disordered" evidence="1">
    <location>
        <begin position="1"/>
        <end position="22"/>
    </location>
</feature>
<evidence type="ECO:0000256" key="1">
    <source>
        <dbReference type="SAM" id="MobiDB-lite"/>
    </source>
</evidence>
<keyword evidence="3" id="KW-1185">Reference proteome</keyword>
<evidence type="ECO:0000313" key="2">
    <source>
        <dbReference type="EMBL" id="PMD35995.1"/>
    </source>
</evidence>
<dbReference type="EMBL" id="KZ613951">
    <property type="protein sequence ID" value="PMD35995.1"/>
    <property type="molecule type" value="Genomic_DNA"/>
</dbReference>